<sequence>MADYAYPKALTGLQDVQWSNMMSAYIEDGVTTPGAFAPSADGSGMAVKLAPGEAIVRAVLTGDADTATVAIDAAPAAGTARIDTIVKRLNRSSTPVIQTAVVKGNPSANPTRPTLTQNASGVWEWPVCDVRVDGGATSIQSGKITDRRSHTGQNVGRWTTDTRPGNPRPYVTLGYNTTRAAWEYHDGTTWRDLVEQGVVPVSKGGTGATGISLQLLANLGIVVSATQPAAGTAILWAKRSA</sequence>
<evidence type="ECO:0000256" key="1">
    <source>
        <dbReference type="SAM" id="MobiDB-lite"/>
    </source>
</evidence>
<dbReference type="RefSeq" id="YP_009803140.1">
    <property type="nucleotide sequence ID" value="NC_047992.1"/>
</dbReference>
<proteinExistence type="predicted"/>
<keyword evidence="3" id="KW-1185">Reference proteome</keyword>
<name>A0A2Z4Q9C1_9CAUD</name>
<protein>
    <submittedName>
        <fullName evidence="2">Minor tail protein</fullName>
    </submittedName>
</protein>
<accession>A0A2Z4Q9C1</accession>
<evidence type="ECO:0000313" key="2">
    <source>
        <dbReference type="EMBL" id="AWY06651.1"/>
    </source>
</evidence>
<organism evidence="2 3">
    <name type="scientific">Microbacterium phage Zeta1847</name>
    <dbReference type="NCBI Taxonomy" id="2201444"/>
    <lineage>
        <taxon>Viruses</taxon>
        <taxon>Duplodnaviria</taxon>
        <taxon>Heunggongvirae</taxon>
        <taxon>Uroviricota</taxon>
        <taxon>Caudoviricetes</taxon>
        <taxon>Casidaviridae</taxon>
        <taxon>Zetavirus</taxon>
        <taxon>Zetavirus zeta1847</taxon>
    </lineage>
</organism>
<gene>
    <name evidence="2" type="primary">17</name>
    <name evidence="2" type="ORF">SEA_ZETA1847_17</name>
</gene>
<dbReference type="EMBL" id="MH271320">
    <property type="protein sequence ID" value="AWY06651.1"/>
    <property type="molecule type" value="Genomic_DNA"/>
</dbReference>
<feature type="compositionally biased region" description="Polar residues" evidence="1">
    <location>
        <begin position="151"/>
        <end position="163"/>
    </location>
</feature>
<dbReference type="KEGG" id="vg:54993700"/>
<feature type="region of interest" description="Disordered" evidence="1">
    <location>
        <begin position="145"/>
        <end position="167"/>
    </location>
</feature>
<dbReference type="Proteomes" id="UP000251243">
    <property type="component" value="Segment"/>
</dbReference>
<evidence type="ECO:0000313" key="3">
    <source>
        <dbReference type="Proteomes" id="UP000251243"/>
    </source>
</evidence>
<reference evidence="3" key="1">
    <citation type="submission" date="2018-04" db="EMBL/GenBank/DDBJ databases">
        <authorList>
            <person name="Go L.Y."/>
            <person name="Mitchell J.A."/>
        </authorList>
    </citation>
    <scope>NUCLEOTIDE SEQUENCE [LARGE SCALE GENOMIC DNA]</scope>
</reference>
<dbReference type="GeneID" id="54993700"/>